<proteinExistence type="predicted"/>
<protein>
    <submittedName>
        <fullName evidence="1">Uncharacterized protein</fullName>
    </submittedName>
</protein>
<name>A0A0A8ZAX7_ARUDO</name>
<evidence type="ECO:0000313" key="1">
    <source>
        <dbReference type="EMBL" id="JAD32007.1"/>
    </source>
</evidence>
<dbReference type="AlphaFoldDB" id="A0A0A8ZAX7"/>
<reference evidence="1" key="1">
    <citation type="submission" date="2014-09" db="EMBL/GenBank/DDBJ databases">
        <authorList>
            <person name="Magalhaes I.L.F."/>
            <person name="Oliveira U."/>
            <person name="Santos F.R."/>
            <person name="Vidigal T.H.D.A."/>
            <person name="Brescovit A.D."/>
            <person name="Santos A.J."/>
        </authorList>
    </citation>
    <scope>NUCLEOTIDE SEQUENCE</scope>
    <source>
        <tissue evidence="1">Shoot tissue taken approximately 20 cm above the soil surface</tissue>
    </source>
</reference>
<accession>A0A0A8ZAX7</accession>
<sequence>MRQATCRWPPQALRGLSGSSHASPSLLAWRFAVCWLYACIRTKLAGCKPSLPAY</sequence>
<organism evidence="1">
    <name type="scientific">Arundo donax</name>
    <name type="common">Giant reed</name>
    <name type="synonym">Donax arundinaceus</name>
    <dbReference type="NCBI Taxonomy" id="35708"/>
    <lineage>
        <taxon>Eukaryota</taxon>
        <taxon>Viridiplantae</taxon>
        <taxon>Streptophyta</taxon>
        <taxon>Embryophyta</taxon>
        <taxon>Tracheophyta</taxon>
        <taxon>Spermatophyta</taxon>
        <taxon>Magnoliopsida</taxon>
        <taxon>Liliopsida</taxon>
        <taxon>Poales</taxon>
        <taxon>Poaceae</taxon>
        <taxon>PACMAD clade</taxon>
        <taxon>Arundinoideae</taxon>
        <taxon>Arundineae</taxon>
        <taxon>Arundo</taxon>
    </lineage>
</organism>
<reference evidence="1" key="2">
    <citation type="journal article" date="2015" name="Data Brief">
        <title>Shoot transcriptome of the giant reed, Arundo donax.</title>
        <authorList>
            <person name="Barrero R.A."/>
            <person name="Guerrero F.D."/>
            <person name="Moolhuijzen P."/>
            <person name="Goolsby J.A."/>
            <person name="Tidwell J."/>
            <person name="Bellgard S.E."/>
            <person name="Bellgard M.I."/>
        </authorList>
    </citation>
    <scope>NUCLEOTIDE SEQUENCE</scope>
    <source>
        <tissue evidence="1">Shoot tissue taken approximately 20 cm above the soil surface</tissue>
    </source>
</reference>
<dbReference type="EMBL" id="GBRH01265888">
    <property type="protein sequence ID" value="JAD32007.1"/>
    <property type="molecule type" value="Transcribed_RNA"/>
</dbReference>